<reference evidence="4" key="1">
    <citation type="journal article" date="2020" name="mSystems">
        <title>Genome- and Community-Level Interaction Insights into Carbon Utilization and Element Cycling Functions of Hydrothermarchaeota in Hydrothermal Sediment.</title>
        <authorList>
            <person name="Zhou Z."/>
            <person name="Liu Y."/>
            <person name="Xu W."/>
            <person name="Pan J."/>
            <person name="Luo Z.H."/>
            <person name="Li M."/>
        </authorList>
    </citation>
    <scope>NUCLEOTIDE SEQUENCE [LARGE SCALE GENOMIC DNA]</scope>
    <source>
        <strain evidence="4">SpSt-402</strain>
    </source>
</reference>
<protein>
    <submittedName>
        <fullName evidence="4">Peptidase M23</fullName>
    </submittedName>
</protein>
<keyword evidence="2" id="KW-0175">Coiled coil</keyword>
<dbReference type="CDD" id="cd12797">
    <property type="entry name" value="M23_peptidase"/>
    <property type="match status" value="1"/>
</dbReference>
<feature type="coiled-coil region" evidence="2">
    <location>
        <begin position="152"/>
        <end position="189"/>
    </location>
</feature>
<proteinExistence type="predicted"/>
<dbReference type="EMBL" id="DSRD01000001">
    <property type="protein sequence ID" value="HGW92657.1"/>
    <property type="molecule type" value="Genomic_DNA"/>
</dbReference>
<dbReference type="InterPro" id="IPR011055">
    <property type="entry name" value="Dup_hybrid_motif"/>
</dbReference>
<dbReference type="Gene3D" id="6.10.250.3150">
    <property type="match status" value="1"/>
</dbReference>
<accession>A0A832H1K2</accession>
<gene>
    <name evidence="4" type="ORF">ENR47_00010</name>
</gene>
<dbReference type="FunFam" id="2.70.70.10:FF:000006">
    <property type="entry name" value="M23 family peptidase"/>
    <property type="match status" value="1"/>
</dbReference>
<comment type="caution">
    <text evidence="4">The sequence shown here is derived from an EMBL/GenBank/DDBJ whole genome shotgun (WGS) entry which is preliminary data.</text>
</comment>
<dbReference type="GO" id="GO:0004222">
    <property type="term" value="F:metalloendopeptidase activity"/>
    <property type="evidence" value="ECO:0007669"/>
    <property type="project" value="TreeGrafter"/>
</dbReference>
<evidence type="ECO:0000259" key="3">
    <source>
        <dbReference type="Pfam" id="PF01551"/>
    </source>
</evidence>
<dbReference type="AlphaFoldDB" id="A0A832H1K2"/>
<dbReference type="PANTHER" id="PTHR21666:SF289">
    <property type="entry name" value="L-ALA--D-GLU ENDOPEPTIDASE"/>
    <property type="match status" value="1"/>
</dbReference>
<dbReference type="InterPro" id="IPR050570">
    <property type="entry name" value="Cell_wall_metabolism_enzyme"/>
</dbReference>
<evidence type="ECO:0000256" key="1">
    <source>
        <dbReference type="ARBA" id="ARBA00022729"/>
    </source>
</evidence>
<feature type="coiled-coil region" evidence="2">
    <location>
        <begin position="29"/>
        <end position="59"/>
    </location>
</feature>
<evidence type="ECO:0000313" key="4">
    <source>
        <dbReference type="EMBL" id="HGW92657.1"/>
    </source>
</evidence>
<sequence>MLWVGMMSLPSLAAPMAVNHPRYLAQTSLDHLQDYQQQIERQRSQLSEERTRLKQLEGAAQNTLKGLQKGIKTTTKQLQVGGTQLQSETQKLRQLETKLALAEETYEQKRSSTIARLQFLQRQRLNQGWAVLLQSQSLNEFLDRRYQLKRVHKADQQTLMSLKSDADKLEQQRNAVEQKKNEITILTQQLLAQKGELEALAIDQKTSIGRLTSDRRAMEVAEAQLEQDSRTIGSLIMQRVANGERMAFRGSGQMLLPVAGEITSSFGWRTHPVLGYERFHAGLDIGADYGAGIYAAERGTVIFAGWYGGYGNAVIIDHGGNIITLYAHTSELYVVEGQSVQRGQAIAAVGSTGLSTGPHLHFEVRRNGEPTDPVAFL</sequence>
<feature type="domain" description="M23ase beta-sheet core" evidence="3">
    <location>
        <begin position="278"/>
        <end position="373"/>
    </location>
</feature>
<dbReference type="InterPro" id="IPR016047">
    <property type="entry name" value="M23ase_b-sheet_dom"/>
</dbReference>
<feature type="coiled-coil region" evidence="2">
    <location>
        <begin position="85"/>
        <end position="112"/>
    </location>
</feature>
<name>A0A832H1K2_9CYAN</name>
<evidence type="ECO:0000256" key="2">
    <source>
        <dbReference type="SAM" id="Coils"/>
    </source>
</evidence>
<dbReference type="Gene3D" id="2.70.70.10">
    <property type="entry name" value="Glucose Permease (Domain IIA)"/>
    <property type="match status" value="1"/>
</dbReference>
<organism evidence="4">
    <name type="scientific">Oscillatoriales cyanobacterium SpSt-402</name>
    <dbReference type="NCBI Taxonomy" id="2282168"/>
    <lineage>
        <taxon>Bacteria</taxon>
        <taxon>Bacillati</taxon>
        <taxon>Cyanobacteriota</taxon>
        <taxon>Cyanophyceae</taxon>
        <taxon>Oscillatoriophycideae</taxon>
        <taxon>Oscillatoriales</taxon>
    </lineage>
</organism>
<dbReference type="PANTHER" id="PTHR21666">
    <property type="entry name" value="PEPTIDASE-RELATED"/>
    <property type="match status" value="1"/>
</dbReference>
<dbReference type="SUPFAM" id="SSF51261">
    <property type="entry name" value="Duplicated hybrid motif"/>
    <property type="match status" value="1"/>
</dbReference>
<keyword evidence="1" id="KW-0732">Signal</keyword>
<dbReference type="Pfam" id="PF01551">
    <property type="entry name" value="Peptidase_M23"/>
    <property type="match status" value="1"/>
</dbReference>